<evidence type="ECO:0000313" key="2">
    <source>
        <dbReference type="EMBL" id="EMD00655.1"/>
    </source>
</evidence>
<dbReference type="EMBL" id="KB445550">
    <property type="protein sequence ID" value="EMD00655.1"/>
    <property type="molecule type" value="Genomic_DNA"/>
</dbReference>
<evidence type="ECO:0000256" key="1">
    <source>
        <dbReference type="SAM" id="Phobius"/>
    </source>
</evidence>
<keyword evidence="1" id="KW-0812">Transmembrane</keyword>
<dbReference type="Proteomes" id="UP000011761">
    <property type="component" value="Unassembled WGS sequence"/>
</dbReference>
<sequence length="361" mass="39745">MKDVLMERCVAATLMPEGGYIVVYESSSDGSIDMQRLWENKTIPTTEAAAWVDNHRGYKRMFDFIGEAEGTEARRDISITIGPGGSWFARRGRDVLYHNLPLALKKLFRQRDKEGIVPLHVALGAQNSYIVLWSDRETCNWRLNGYGELSKHLDEGEIPDTVALSPYDQDRWFLVRSNGAVLWSLHFNGNEVKDIAREARAYMQRRARQDGSTFEMHSTLNDGQGPKVPYTITPDTHFDTDDSKSESLVRAAKRREWLPARILAALGANLESSSSASYHQKLADRHNLIALSAAGAAGALIATTAALPPARRLAVSAIGLGTGSAALSWMRTRAAPGVAVFATGTLCFIAGRYLSSNACKE</sequence>
<gene>
    <name evidence="2" type="ORF">BAUCODRAFT_29004</name>
</gene>
<dbReference type="AlphaFoldDB" id="M2NMB5"/>
<reference evidence="2 3" key="1">
    <citation type="journal article" date="2012" name="PLoS Pathog.">
        <title>Diverse lifestyles and strategies of plant pathogenesis encoded in the genomes of eighteen Dothideomycetes fungi.</title>
        <authorList>
            <person name="Ohm R.A."/>
            <person name="Feau N."/>
            <person name="Henrissat B."/>
            <person name="Schoch C.L."/>
            <person name="Horwitz B.A."/>
            <person name="Barry K.W."/>
            <person name="Condon B.J."/>
            <person name="Copeland A.C."/>
            <person name="Dhillon B."/>
            <person name="Glaser F."/>
            <person name="Hesse C.N."/>
            <person name="Kosti I."/>
            <person name="LaButti K."/>
            <person name="Lindquist E.A."/>
            <person name="Lucas S."/>
            <person name="Salamov A.A."/>
            <person name="Bradshaw R.E."/>
            <person name="Ciuffetti L."/>
            <person name="Hamelin R.C."/>
            <person name="Kema G.H.J."/>
            <person name="Lawrence C."/>
            <person name="Scott J.A."/>
            <person name="Spatafora J.W."/>
            <person name="Turgeon B.G."/>
            <person name="de Wit P.J.G.M."/>
            <person name="Zhong S."/>
            <person name="Goodwin S.B."/>
            <person name="Grigoriev I.V."/>
        </authorList>
    </citation>
    <scope>NUCLEOTIDE SEQUENCE [LARGE SCALE GENOMIC DNA]</scope>
    <source>
        <strain evidence="2 3">UAMH 10762</strain>
    </source>
</reference>
<dbReference type="STRING" id="717646.M2NMB5"/>
<keyword evidence="1" id="KW-1133">Transmembrane helix</keyword>
<dbReference type="KEGG" id="bcom:BAUCODRAFT_29004"/>
<proteinExistence type="predicted"/>
<keyword evidence="3" id="KW-1185">Reference proteome</keyword>
<feature type="transmembrane region" description="Helical" evidence="1">
    <location>
        <begin position="288"/>
        <end position="307"/>
    </location>
</feature>
<accession>M2NMB5</accession>
<organism evidence="2 3">
    <name type="scientific">Baudoinia panamericana (strain UAMH 10762)</name>
    <name type="common">Angels' share fungus</name>
    <name type="synonym">Baudoinia compniacensis (strain UAMH 10762)</name>
    <dbReference type="NCBI Taxonomy" id="717646"/>
    <lineage>
        <taxon>Eukaryota</taxon>
        <taxon>Fungi</taxon>
        <taxon>Dikarya</taxon>
        <taxon>Ascomycota</taxon>
        <taxon>Pezizomycotina</taxon>
        <taxon>Dothideomycetes</taxon>
        <taxon>Dothideomycetidae</taxon>
        <taxon>Mycosphaerellales</taxon>
        <taxon>Teratosphaeriaceae</taxon>
        <taxon>Baudoinia</taxon>
    </lineage>
</organism>
<evidence type="ECO:0000313" key="3">
    <source>
        <dbReference type="Proteomes" id="UP000011761"/>
    </source>
</evidence>
<name>M2NMB5_BAUPA</name>
<protein>
    <submittedName>
        <fullName evidence="2">Uncharacterized protein</fullName>
    </submittedName>
</protein>
<dbReference type="GeneID" id="19110834"/>
<keyword evidence="1" id="KW-0472">Membrane</keyword>
<dbReference type="OrthoDB" id="4764735at2759"/>
<dbReference type="HOGENOM" id="CLU_767238_0_0_1"/>
<dbReference type="RefSeq" id="XP_007671839.1">
    <property type="nucleotide sequence ID" value="XM_007673649.1"/>
</dbReference>
<feature type="transmembrane region" description="Helical" evidence="1">
    <location>
        <begin position="337"/>
        <end position="355"/>
    </location>
</feature>